<evidence type="ECO:0000313" key="1">
    <source>
        <dbReference type="EMBL" id="KAK9874003.1"/>
    </source>
</evidence>
<keyword evidence="2" id="KW-1185">Reference proteome</keyword>
<dbReference type="InterPro" id="IPR015943">
    <property type="entry name" value="WD40/YVTN_repeat-like_dom_sf"/>
</dbReference>
<dbReference type="SUPFAM" id="SSF50978">
    <property type="entry name" value="WD40 repeat-like"/>
    <property type="match status" value="1"/>
</dbReference>
<evidence type="ECO:0000313" key="2">
    <source>
        <dbReference type="Proteomes" id="UP001431783"/>
    </source>
</evidence>
<dbReference type="InterPro" id="IPR036322">
    <property type="entry name" value="WD40_repeat_dom_sf"/>
</dbReference>
<comment type="caution">
    <text evidence="1">The sequence shown here is derived from an EMBL/GenBank/DDBJ whole genome shotgun (WGS) entry which is preliminary data.</text>
</comment>
<gene>
    <name evidence="1" type="ORF">WA026_002351</name>
</gene>
<dbReference type="Gene3D" id="2.130.10.10">
    <property type="entry name" value="YVTN repeat-like/Quinoprotein amine dehydrogenase"/>
    <property type="match status" value="1"/>
</dbReference>
<dbReference type="Proteomes" id="UP001431783">
    <property type="component" value="Unassembled WGS sequence"/>
</dbReference>
<proteinExistence type="predicted"/>
<organism evidence="1 2">
    <name type="scientific">Henosepilachna vigintioctopunctata</name>
    <dbReference type="NCBI Taxonomy" id="420089"/>
    <lineage>
        <taxon>Eukaryota</taxon>
        <taxon>Metazoa</taxon>
        <taxon>Ecdysozoa</taxon>
        <taxon>Arthropoda</taxon>
        <taxon>Hexapoda</taxon>
        <taxon>Insecta</taxon>
        <taxon>Pterygota</taxon>
        <taxon>Neoptera</taxon>
        <taxon>Endopterygota</taxon>
        <taxon>Coleoptera</taxon>
        <taxon>Polyphaga</taxon>
        <taxon>Cucujiformia</taxon>
        <taxon>Coccinelloidea</taxon>
        <taxon>Coccinellidae</taxon>
        <taxon>Epilachninae</taxon>
        <taxon>Epilachnini</taxon>
        <taxon>Henosepilachna</taxon>
    </lineage>
</organism>
<dbReference type="EMBL" id="JARQZJ010000031">
    <property type="protein sequence ID" value="KAK9874003.1"/>
    <property type="molecule type" value="Genomic_DNA"/>
</dbReference>
<sequence>MQKEWSYFFIGGIRGYLTRYNYQRDKIEFEDRISEMALMDLRATREGPRKVLIILFQDIIGNKHIHVRDAMSALHMRSIGEQMNTHINSFLVKDSSLLFSSKNEILVYNYCDGQYITKLKLPSQEFITFLHKNGNLLLATTSDGFVHAYNFKSMNSVGYIRCDSISLLVVLQDKLIFGSWLKTIKSVTIPKHMLAIR</sequence>
<accession>A0AAW1TZ76</accession>
<reference evidence="1 2" key="1">
    <citation type="submission" date="2023-03" db="EMBL/GenBank/DDBJ databases">
        <title>Genome insight into feeding habits of ladybird beetles.</title>
        <authorList>
            <person name="Li H.-S."/>
            <person name="Huang Y.-H."/>
            <person name="Pang H."/>
        </authorList>
    </citation>
    <scope>NUCLEOTIDE SEQUENCE [LARGE SCALE GENOMIC DNA]</scope>
    <source>
        <strain evidence="1">SYSU_2023b</strain>
        <tissue evidence="1">Whole body</tissue>
    </source>
</reference>
<name>A0AAW1TZ76_9CUCU</name>
<protein>
    <submittedName>
        <fullName evidence="1">Uncharacterized protein</fullName>
    </submittedName>
</protein>
<dbReference type="AlphaFoldDB" id="A0AAW1TZ76"/>